<dbReference type="SUPFAM" id="SSF56436">
    <property type="entry name" value="C-type lectin-like"/>
    <property type="match status" value="2"/>
</dbReference>
<proteinExistence type="predicted"/>
<dbReference type="PROSITE" id="PS50041">
    <property type="entry name" value="C_TYPE_LECTIN_2"/>
    <property type="match status" value="2"/>
</dbReference>
<protein>
    <submittedName>
        <fullName evidence="4">C-type lectin domain-containing protein</fullName>
    </submittedName>
</protein>
<reference evidence="4" key="1">
    <citation type="submission" date="2022-11" db="UniProtKB">
        <authorList>
            <consortium name="WormBaseParasite"/>
        </authorList>
    </citation>
    <scope>IDENTIFICATION</scope>
</reference>
<organism evidence="3 4">
    <name type="scientific">Acrobeloides nanus</name>
    <dbReference type="NCBI Taxonomy" id="290746"/>
    <lineage>
        <taxon>Eukaryota</taxon>
        <taxon>Metazoa</taxon>
        <taxon>Ecdysozoa</taxon>
        <taxon>Nematoda</taxon>
        <taxon>Chromadorea</taxon>
        <taxon>Rhabditida</taxon>
        <taxon>Tylenchina</taxon>
        <taxon>Cephalobomorpha</taxon>
        <taxon>Cephaloboidea</taxon>
        <taxon>Cephalobidae</taxon>
        <taxon>Acrobeloides</taxon>
    </lineage>
</organism>
<keyword evidence="3" id="KW-1185">Reference proteome</keyword>
<sequence>MQVGVSTASSYWIGGTTLYMPNQWLWSDGSNSTYVNWAAGQPSSTSGCITPHIPNGLWYSESCETLKYYICEIQPSSSATTYPTRPPYSSACPPGWLYMEFPGKCYYFENKNTLYFNSSRARCQNLGGDLVTIHSFEENTIVAGLIMQLTKYVDFEAYNDIYIGLYKQPNNTWAWIDGSPVNFTYWGNLQNDQWGPNGTVTFLQFGIGQNFTWVPDEDSGDTYVFCEMTPQISQTNGVAYGHYENNIKEKDGFYGAGRKNRH</sequence>
<dbReference type="WBParaSite" id="ACRNAN_scaffold10644.g27075.t1">
    <property type="protein sequence ID" value="ACRNAN_scaffold10644.g27075.t1"/>
    <property type="gene ID" value="ACRNAN_scaffold10644.g27075"/>
</dbReference>
<evidence type="ECO:0000313" key="3">
    <source>
        <dbReference type="Proteomes" id="UP000887540"/>
    </source>
</evidence>
<name>A0A914CGQ7_9BILA</name>
<dbReference type="InterPro" id="IPR016186">
    <property type="entry name" value="C-type_lectin-like/link_sf"/>
</dbReference>
<dbReference type="SMART" id="SM00034">
    <property type="entry name" value="CLECT"/>
    <property type="match status" value="1"/>
</dbReference>
<dbReference type="PROSITE" id="PS00615">
    <property type="entry name" value="C_TYPE_LECTIN_1"/>
    <property type="match status" value="1"/>
</dbReference>
<dbReference type="InterPro" id="IPR018378">
    <property type="entry name" value="C-type_lectin_CS"/>
</dbReference>
<dbReference type="AlphaFoldDB" id="A0A914CGQ7"/>
<dbReference type="InterPro" id="IPR050111">
    <property type="entry name" value="C-type_lectin/snaclec_domain"/>
</dbReference>
<dbReference type="CDD" id="cd00037">
    <property type="entry name" value="CLECT"/>
    <property type="match status" value="1"/>
</dbReference>
<evidence type="ECO:0000313" key="4">
    <source>
        <dbReference type="WBParaSite" id="ACRNAN_scaffold10644.g27075.t1"/>
    </source>
</evidence>
<feature type="domain" description="C-type lectin" evidence="2">
    <location>
        <begin position="101"/>
        <end position="227"/>
    </location>
</feature>
<evidence type="ECO:0000256" key="1">
    <source>
        <dbReference type="ARBA" id="ARBA00023157"/>
    </source>
</evidence>
<dbReference type="Proteomes" id="UP000887540">
    <property type="component" value="Unplaced"/>
</dbReference>
<dbReference type="Gene3D" id="3.10.100.10">
    <property type="entry name" value="Mannose-Binding Protein A, subunit A"/>
    <property type="match status" value="2"/>
</dbReference>
<dbReference type="InterPro" id="IPR016187">
    <property type="entry name" value="CTDL_fold"/>
</dbReference>
<keyword evidence="1" id="KW-1015">Disulfide bond</keyword>
<accession>A0A914CGQ7</accession>
<feature type="domain" description="C-type lectin" evidence="2">
    <location>
        <begin position="9"/>
        <end position="72"/>
    </location>
</feature>
<evidence type="ECO:0000259" key="2">
    <source>
        <dbReference type="PROSITE" id="PS50041"/>
    </source>
</evidence>
<dbReference type="Pfam" id="PF00059">
    <property type="entry name" value="Lectin_C"/>
    <property type="match status" value="2"/>
</dbReference>
<dbReference type="PANTHER" id="PTHR22803">
    <property type="entry name" value="MANNOSE, PHOSPHOLIPASE, LECTIN RECEPTOR RELATED"/>
    <property type="match status" value="1"/>
</dbReference>
<dbReference type="InterPro" id="IPR001304">
    <property type="entry name" value="C-type_lectin-like"/>
</dbReference>